<name>A0A6A5TXS5_9PLEO</name>
<dbReference type="InterPro" id="IPR012664">
    <property type="entry name" value="CHP02452"/>
</dbReference>
<evidence type="ECO:0000259" key="2">
    <source>
        <dbReference type="Pfam" id="PF10021"/>
    </source>
</evidence>
<sequence length="333" mass="36199">MSSGSISKYFNKPPTPTQNRQDKRRDTLRQTAESTLAVLPRLISQYRAFNAQASTTYNLDSTPPLDPSKCPGFKLPPSSDDAIETAEEKEGGTKGLGTRIRVINGDTLDTAASLQQDPTVGEITRPIPTSTTPHKPVLILNLASEKHAGGGWRNGAMAQEEELCYRTTLSVSLHKHYYPIPSLTCLYSPNVVLFRSSFTSNHTLTQLLPLDMPVYSVLSIAGLRSPAVTDSGKFADDGDRKALKDKIRLVLRVAATEGHTKLVLGALGCGVFRNPPAEVAECFLGVFAEKEFCGGWWEDVVFAVMDNAPEGRDGQTGKGNFGVFWRALDGKVV</sequence>
<feature type="region of interest" description="Disordered" evidence="1">
    <location>
        <begin position="1"/>
        <end position="33"/>
    </location>
</feature>
<accession>A0A6A5TXS5</accession>
<dbReference type="Pfam" id="PF10021">
    <property type="entry name" value="PARG_cat_microb"/>
    <property type="match status" value="1"/>
</dbReference>
<dbReference type="Proteomes" id="UP000800035">
    <property type="component" value="Unassembled WGS sequence"/>
</dbReference>
<evidence type="ECO:0000313" key="4">
    <source>
        <dbReference type="Proteomes" id="UP000800035"/>
    </source>
</evidence>
<proteinExistence type="predicted"/>
<dbReference type="InterPro" id="IPR043472">
    <property type="entry name" value="Macro_dom-like"/>
</dbReference>
<organism evidence="3 4">
    <name type="scientific">Byssothecium circinans</name>
    <dbReference type="NCBI Taxonomy" id="147558"/>
    <lineage>
        <taxon>Eukaryota</taxon>
        <taxon>Fungi</taxon>
        <taxon>Dikarya</taxon>
        <taxon>Ascomycota</taxon>
        <taxon>Pezizomycotina</taxon>
        <taxon>Dothideomycetes</taxon>
        <taxon>Pleosporomycetidae</taxon>
        <taxon>Pleosporales</taxon>
        <taxon>Massarineae</taxon>
        <taxon>Massarinaceae</taxon>
        <taxon>Byssothecium</taxon>
    </lineage>
</organism>
<dbReference type="Gene3D" id="3.40.220.10">
    <property type="entry name" value="Leucine Aminopeptidase, subunit E, domain 1"/>
    <property type="match status" value="1"/>
</dbReference>
<feature type="domain" description="Microbial-type PARG catalytic" evidence="2">
    <location>
        <begin position="88"/>
        <end position="195"/>
    </location>
</feature>
<dbReference type="InterPro" id="IPR019261">
    <property type="entry name" value="PARG_cat_microbial"/>
</dbReference>
<keyword evidence="4" id="KW-1185">Reference proteome</keyword>
<dbReference type="PANTHER" id="PTHR35596:SF1">
    <property type="entry name" value="MICROBIAL-TYPE PARG CATALYTIC DOMAIN-CONTAINING PROTEIN"/>
    <property type="match status" value="1"/>
</dbReference>
<feature type="region of interest" description="Disordered" evidence="1">
    <location>
        <begin position="56"/>
        <end position="80"/>
    </location>
</feature>
<dbReference type="PANTHER" id="PTHR35596">
    <property type="entry name" value="DUF2263 DOMAIN-CONTAINING PROTEIN"/>
    <property type="match status" value="1"/>
</dbReference>
<dbReference type="NCBIfam" id="TIGR02452">
    <property type="entry name" value="TIGR02452 family protein"/>
    <property type="match status" value="1"/>
</dbReference>
<evidence type="ECO:0000256" key="1">
    <source>
        <dbReference type="SAM" id="MobiDB-lite"/>
    </source>
</evidence>
<gene>
    <name evidence="3" type="ORF">CC80DRAFT_444942</name>
</gene>
<dbReference type="SUPFAM" id="SSF52949">
    <property type="entry name" value="Macro domain-like"/>
    <property type="match status" value="1"/>
</dbReference>
<protein>
    <recommendedName>
        <fullName evidence="2">Microbial-type PARG catalytic domain-containing protein</fullName>
    </recommendedName>
</protein>
<dbReference type="EMBL" id="ML976991">
    <property type="protein sequence ID" value="KAF1956509.1"/>
    <property type="molecule type" value="Genomic_DNA"/>
</dbReference>
<dbReference type="AlphaFoldDB" id="A0A6A5TXS5"/>
<evidence type="ECO:0000313" key="3">
    <source>
        <dbReference type="EMBL" id="KAF1956509.1"/>
    </source>
</evidence>
<dbReference type="OrthoDB" id="9985428at2759"/>
<reference evidence="3" key="1">
    <citation type="journal article" date="2020" name="Stud. Mycol.">
        <title>101 Dothideomycetes genomes: a test case for predicting lifestyles and emergence of pathogens.</title>
        <authorList>
            <person name="Haridas S."/>
            <person name="Albert R."/>
            <person name="Binder M."/>
            <person name="Bloem J."/>
            <person name="Labutti K."/>
            <person name="Salamov A."/>
            <person name="Andreopoulos B."/>
            <person name="Baker S."/>
            <person name="Barry K."/>
            <person name="Bills G."/>
            <person name="Bluhm B."/>
            <person name="Cannon C."/>
            <person name="Castanera R."/>
            <person name="Culley D."/>
            <person name="Daum C."/>
            <person name="Ezra D."/>
            <person name="Gonzalez J."/>
            <person name="Henrissat B."/>
            <person name="Kuo A."/>
            <person name="Liang C."/>
            <person name="Lipzen A."/>
            <person name="Lutzoni F."/>
            <person name="Magnuson J."/>
            <person name="Mondo S."/>
            <person name="Nolan M."/>
            <person name="Ohm R."/>
            <person name="Pangilinan J."/>
            <person name="Park H.-J."/>
            <person name="Ramirez L."/>
            <person name="Alfaro M."/>
            <person name="Sun H."/>
            <person name="Tritt A."/>
            <person name="Yoshinaga Y."/>
            <person name="Zwiers L.-H."/>
            <person name="Turgeon B."/>
            <person name="Goodwin S."/>
            <person name="Spatafora J."/>
            <person name="Crous P."/>
            <person name="Grigoriev I."/>
        </authorList>
    </citation>
    <scope>NUCLEOTIDE SEQUENCE</scope>
    <source>
        <strain evidence="3">CBS 675.92</strain>
    </source>
</reference>